<feature type="region of interest" description="Disordered" evidence="1">
    <location>
        <begin position="26"/>
        <end position="87"/>
    </location>
</feature>
<feature type="signal peptide" evidence="2">
    <location>
        <begin position="1"/>
        <end position="22"/>
    </location>
</feature>
<name>A0AAD9DA78_9STRA</name>
<keyword evidence="2" id="KW-0732">Signal</keyword>
<feature type="chain" id="PRO_5042111957" description="Phospholipase B-like" evidence="2">
    <location>
        <begin position="23"/>
        <end position="260"/>
    </location>
</feature>
<feature type="compositionally biased region" description="Acidic residues" evidence="1">
    <location>
        <begin position="70"/>
        <end position="79"/>
    </location>
</feature>
<proteinExistence type="predicted"/>
<evidence type="ECO:0000313" key="3">
    <source>
        <dbReference type="EMBL" id="KAK1739916.1"/>
    </source>
</evidence>
<feature type="compositionally biased region" description="Low complexity" evidence="1">
    <location>
        <begin position="48"/>
        <end position="65"/>
    </location>
</feature>
<evidence type="ECO:0008006" key="5">
    <source>
        <dbReference type="Google" id="ProtNLM"/>
    </source>
</evidence>
<evidence type="ECO:0000256" key="2">
    <source>
        <dbReference type="SAM" id="SignalP"/>
    </source>
</evidence>
<feature type="compositionally biased region" description="Basic and acidic residues" evidence="1">
    <location>
        <begin position="231"/>
        <end position="243"/>
    </location>
</feature>
<dbReference type="Proteomes" id="UP001224775">
    <property type="component" value="Unassembled WGS sequence"/>
</dbReference>
<evidence type="ECO:0000313" key="4">
    <source>
        <dbReference type="Proteomes" id="UP001224775"/>
    </source>
</evidence>
<sequence>MMISRHLLQSCLVAIMIAMVHAGSKTAKQGKGSSGEGRWSGNNHRPSRWSSPDQWSSPDSSSPDSWSKDYDDEYFDDDDRSGSRRLPKCSLANPVEEQYQLIIRSWKLAYLASNANAGTISTYEETVTWHANLVMEAFMTAVEGYEYDDFDKDDIVAWGESFGDGHPTSVKFTNDRQQEAVCSLTKALVLMMKDSCLYSRWKRTLEISAFYFMEGFIEGNDIDMNLSKCIDTPKEPKDRKRDDGDDDKYDRKKRKNPRQL</sequence>
<gene>
    <name evidence="3" type="ORF">QTG54_009675</name>
</gene>
<comment type="caution">
    <text evidence="3">The sequence shown here is derived from an EMBL/GenBank/DDBJ whole genome shotgun (WGS) entry which is preliminary data.</text>
</comment>
<protein>
    <recommendedName>
        <fullName evidence="5">Phospholipase B-like</fullName>
    </recommendedName>
</protein>
<feature type="compositionally biased region" description="Basic residues" evidence="1">
    <location>
        <begin position="251"/>
        <end position="260"/>
    </location>
</feature>
<accession>A0AAD9DA78</accession>
<dbReference type="EMBL" id="JATAAI010000017">
    <property type="protein sequence ID" value="KAK1739916.1"/>
    <property type="molecule type" value="Genomic_DNA"/>
</dbReference>
<dbReference type="AlphaFoldDB" id="A0AAD9DA78"/>
<reference evidence="3" key="1">
    <citation type="submission" date="2023-06" db="EMBL/GenBank/DDBJ databases">
        <title>Survivors Of The Sea: Transcriptome response of Skeletonema marinoi to long-term dormancy.</title>
        <authorList>
            <person name="Pinder M.I.M."/>
            <person name="Kourtchenko O."/>
            <person name="Robertson E.K."/>
            <person name="Larsson T."/>
            <person name="Maumus F."/>
            <person name="Osuna-Cruz C.M."/>
            <person name="Vancaester E."/>
            <person name="Stenow R."/>
            <person name="Vandepoele K."/>
            <person name="Ploug H."/>
            <person name="Bruchert V."/>
            <person name="Godhe A."/>
            <person name="Topel M."/>
        </authorList>
    </citation>
    <scope>NUCLEOTIDE SEQUENCE</scope>
    <source>
        <strain evidence="3">R05AC</strain>
    </source>
</reference>
<organism evidence="3 4">
    <name type="scientific">Skeletonema marinoi</name>
    <dbReference type="NCBI Taxonomy" id="267567"/>
    <lineage>
        <taxon>Eukaryota</taxon>
        <taxon>Sar</taxon>
        <taxon>Stramenopiles</taxon>
        <taxon>Ochrophyta</taxon>
        <taxon>Bacillariophyta</taxon>
        <taxon>Coscinodiscophyceae</taxon>
        <taxon>Thalassiosirophycidae</taxon>
        <taxon>Thalassiosirales</taxon>
        <taxon>Skeletonemataceae</taxon>
        <taxon>Skeletonema</taxon>
        <taxon>Skeletonema marinoi-dohrnii complex</taxon>
    </lineage>
</organism>
<keyword evidence="4" id="KW-1185">Reference proteome</keyword>
<evidence type="ECO:0000256" key="1">
    <source>
        <dbReference type="SAM" id="MobiDB-lite"/>
    </source>
</evidence>
<feature type="region of interest" description="Disordered" evidence="1">
    <location>
        <begin position="230"/>
        <end position="260"/>
    </location>
</feature>